<evidence type="ECO:0000256" key="1">
    <source>
        <dbReference type="ARBA" id="ARBA00009437"/>
    </source>
</evidence>
<gene>
    <name evidence="6" type="ORF">AQJ54_18750</name>
</gene>
<dbReference type="GO" id="GO:0003677">
    <property type="term" value="F:DNA binding"/>
    <property type="evidence" value="ECO:0007669"/>
    <property type="project" value="UniProtKB-KW"/>
</dbReference>
<dbReference type="PANTHER" id="PTHR30346">
    <property type="entry name" value="TRANSCRIPTIONAL DUAL REGULATOR HCAR-RELATED"/>
    <property type="match status" value="1"/>
</dbReference>
<comment type="similarity">
    <text evidence="1">Belongs to the LysR transcriptional regulatory family.</text>
</comment>
<organism evidence="6 7">
    <name type="scientific">Streptomyces griseorubiginosus</name>
    <dbReference type="NCBI Taxonomy" id="67304"/>
    <lineage>
        <taxon>Bacteria</taxon>
        <taxon>Bacillati</taxon>
        <taxon>Actinomycetota</taxon>
        <taxon>Actinomycetes</taxon>
        <taxon>Kitasatosporales</taxon>
        <taxon>Streptomycetaceae</taxon>
        <taxon>Streptomyces</taxon>
    </lineage>
</organism>
<dbReference type="RefSeq" id="WP_062238752.1">
    <property type="nucleotide sequence ID" value="NZ_JBPJFL010000001.1"/>
</dbReference>
<evidence type="ECO:0000313" key="7">
    <source>
        <dbReference type="Proteomes" id="UP000054375"/>
    </source>
</evidence>
<dbReference type="InterPro" id="IPR036388">
    <property type="entry name" value="WH-like_DNA-bd_sf"/>
</dbReference>
<dbReference type="InterPro" id="IPR036390">
    <property type="entry name" value="WH_DNA-bd_sf"/>
</dbReference>
<dbReference type="FunFam" id="1.10.10.10:FF:000001">
    <property type="entry name" value="LysR family transcriptional regulator"/>
    <property type="match status" value="1"/>
</dbReference>
<dbReference type="EMBL" id="LMWV01000016">
    <property type="protein sequence ID" value="KUN65764.1"/>
    <property type="molecule type" value="Genomic_DNA"/>
</dbReference>
<dbReference type="SUPFAM" id="SSF53850">
    <property type="entry name" value="Periplasmic binding protein-like II"/>
    <property type="match status" value="1"/>
</dbReference>
<dbReference type="Pfam" id="PF03466">
    <property type="entry name" value="LysR_substrate"/>
    <property type="match status" value="1"/>
</dbReference>
<dbReference type="SUPFAM" id="SSF46785">
    <property type="entry name" value="Winged helix' DNA-binding domain"/>
    <property type="match status" value="1"/>
</dbReference>
<dbReference type="Pfam" id="PF00126">
    <property type="entry name" value="HTH_1"/>
    <property type="match status" value="1"/>
</dbReference>
<accession>A0A101S1K9</accession>
<dbReference type="InterPro" id="IPR005119">
    <property type="entry name" value="LysR_subst-bd"/>
</dbReference>
<dbReference type="PANTHER" id="PTHR30346:SF0">
    <property type="entry name" value="HCA OPERON TRANSCRIPTIONAL ACTIVATOR HCAR"/>
    <property type="match status" value="1"/>
</dbReference>
<dbReference type="PROSITE" id="PS50931">
    <property type="entry name" value="HTH_LYSR"/>
    <property type="match status" value="1"/>
</dbReference>
<keyword evidence="2" id="KW-0805">Transcription regulation</keyword>
<dbReference type="GO" id="GO:0032993">
    <property type="term" value="C:protein-DNA complex"/>
    <property type="evidence" value="ECO:0007669"/>
    <property type="project" value="TreeGrafter"/>
</dbReference>
<reference evidence="6 7" key="1">
    <citation type="submission" date="2015-10" db="EMBL/GenBank/DDBJ databases">
        <title>Draft genome sequence of Streptomyces griseorubiginosus DSM 40469, type strain for the species Streptomyces griseorubiginosus.</title>
        <authorList>
            <person name="Ruckert C."/>
            <person name="Winkler A."/>
            <person name="Kalinowski J."/>
            <person name="Kampfer P."/>
            <person name="Glaeser S."/>
        </authorList>
    </citation>
    <scope>NUCLEOTIDE SEQUENCE [LARGE SCALE GENOMIC DNA]</scope>
    <source>
        <strain evidence="6 7">DSM 40469</strain>
    </source>
</reference>
<dbReference type="AlphaFoldDB" id="A0A101S1K9"/>
<keyword evidence="7" id="KW-1185">Reference proteome</keyword>
<evidence type="ECO:0000259" key="5">
    <source>
        <dbReference type="PROSITE" id="PS50931"/>
    </source>
</evidence>
<dbReference type="Proteomes" id="UP000054375">
    <property type="component" value="Unassembled WGS sequence"/>
</dbReference>
<protein>
    <submittedName>
        <fullName evidence="6">LysR family transcriptional regulator</fullName>
    </submittedName>
</protein>
<sequence>MDVDLRRLRYFVAVAEQLHFGRAADALHIAQPALSRQIRALEDDLGVALFLRDRRGTTLTPAGRQLLHDAGPLLAAAQAAVRRCVQAAAPTQRFTIAFMPGITVTAAVKTLTAQHPHLDIRLLRTSWDNQTEVVLDGRADVSIVRLPVDPQGLRIQPLFTEPRVVVIARDHPLAGKDALSLTDLAGAHLLQDPAAVPEWQAETRAPHANAPTAVPVAHSVEEKLELVATGAGFCVLPQSTASFYTRPDVVVRPAPGLADNEVALVWSKAHETPLVHAFGAAAHQLQP</sequence>
<proteinExistence type="inferred from homology"/>
<dbReference type="Gene3D" id="1.10.10.10">
    <property type="entry name" value="Winged helix-like DNA-binding domain superfamily/Winged helix DNA-binding domain"/>
    <property type="match status" value="1"/>
</dbReference>
<evidence type="ECO:0000256" key="2">
    <source>
        <dbReference type="ARBA" id="ARBA00023015"/>
    </source>
</evidence>
<comment type="caution">
    <text evidence="6">The sequence shown here is derived from an EMBL/GenBank/DDBJ whole genome shotgun (WGS) entry which is preliminary data.</text>
</comment>
<dbReference type="CDD" id="cd08414">
    <property type="entry name" value="PBP2_LTTR_aromatics_like"/>
    <property type="match status" value="1"/>
</dbReference>
<evidence type="ECO:0000313" key="6">
    <source>
        <dbReference type="EMBL" id="KUN65764.1"/>
    </source>
</evidence>
<name>A0A101S1K9_9ACTN</name>
<feature type="domain" description="HTH lysR-type" evidence="5">
    <location>
        <begin position="3"/>
        <end position="60"/>
    </location>
</feature>
<dbReference type="GO" id="GO:0003700">
    <property type="term" value="F:DNA-binding transcription factor activity"/>
    <property type="evidence" value="ECO:0007669"/>
    <property type="project" value="InterPro"/>
</dbReference>
<evidence type="ECO:0000256" key="4">
    <source>
        <dbReference type="ARBA" id="ARBA00023163"/>
    </source>
</evidence>
<dbReference type="Gene3D" id="3.40.190.10">
    <property type="entry name" value="Periplasmic binding protein-like II"/>
    <property type="match status" value="2"/>
</dbReference>
<dbReference type="InterPro" id="IPR000847">
    <property type="entry name" value="LysR_HTH_N"/>
</dbReference>
<keyword evidence="4" id="KW-0804">Transcription</keyword>
<keyword evidence="3" id="KW-0238">DNA-binding</keyword>
<dbReference type="PRINTS" id="PR00039">
    <property type="entry name" value="HTHLYSR"/>
</dbReference>
<evidence type="ECO:0000256" key="3">
    <source>
        <dbReference type="ARBA" id="ARBA00023125"/>
    </source>
</evidence>